<comment type="caution">
    <text evidence="1">The sequence shown here is derived from an EMBL/GenBank/DDBJ whole genome shotgun (WGS) entry which is preliminary data.</text>
</comment>
<evidence type="ECO:0008006" key="3">
    <source>
        <dbReference type="Google" id="ProtNLM"/>
    </source>
</evidence>
<organism evidence="1 2">
    <name type="scientific">Streptococcus caprae</name>
    <dbReference type="NCBI Taxonomy" id="1640501"/>
    <lineage>
        <taxon>Bacteria</taxon>
        <taxon>Bacillati</taxon>
        <taxon>Bacillota</taxon>
        <taxon>Bacilli</taxon>
        <taxon>Lactobacillales</taxon>
        <taxon>Streptococcaceae</taxon>
        <taxon>Streptococcus</taxon>
    </lineage>
</organism>
<dbReference type="Proteomes" id="UP001595807">
    <property type="component" value="Unassembled WGS sequence"/>
</dbReference>
<name>A0ABV8CV59_9STRE</name>
<protein>
    <recommendedName>
        <fullName evidence="3">Antirestriction protein ArdA</fullName>
    </recommendedName>
</protein>
<keyword evidence="2" id="KW-1185">Reference proteome</keyword>
<dbReference type="EMBL" id="JBHRZV010000029">
    <property type="protein sequence ID" value="MFC3927877.1"/>
    <property type="molecule type" value="Genomic_DNA"/>
</dbReference>
<evidence type="ECO:0000313" key="1">
    <source>
        <dbReference type="EMBL" id="MFC3927877.1"/>
    </source>
</evidence>
<sequence>MGYLKSCGEYAQAYHESDISDDELMVEELAYMDDNLYDRVGDMIALFYKAHPEPIPFLVDSE</sequence>
<evidence type="ECO:0000313" key="2">
    <source>
        <dbReference type="Proteomes" id="UP001595807"/>
    </source>
</evidence>
<proteinExistence type="predicted"/>
<reference evidence="2" key="1">
    <citation type="journal article" date="2019" name="Int. J. Syst. Evol. Microbiol.">
        <title>The Global Catalogue of Microorganisms (GCM) 10K type strain sequencing project: providing services to taxonomists for standard genome sequencing and annotation.</title>
        <authorList>
            <consortium name="The Broad Institute Genomics Platform"/>
            <consortium name="The Broad Institute Genome Sequencing Center for Infectious Disease"/>
            <person name="Wu L."/>
            <person name="Ma J."/>
        </authorList>
    </citation>
    <scope>NUCLEOTIDE SEQUENCE [LARGE SCALE GENOMIC DNA]</scope>
    <source>
        <strain evidence="2">CCUG 67170</strain>
    </source>
</reference>
<gene>
    <name evidence="1" type="ORF">ACFORF_04525</name>
</gene>
<accession>A0ABV8CV59</accession>